<keyword evidence="4 6" id="KW-1133">Transmembrane helix</keyword>
<evidence type="ECO:0000256" key="5">
    <source>
        <dbReference type="ARBA" id="ARBA00023136"/>
    </source>
</evidence>
<organism evidence="7 8">
    <name type="scientific">Pedobacter nyackensis</name>
    <dbReference type="NCBI Taxonomy" id="475255"/>
    <lineage>
        <taxon>Bacteria</taxon>
        <taxon>Pseudomonadati</taxon>
        <taxon>Bacteroidota</taxon>
        <taxon>Sphingobacteriia</taxon>
        <taxon>Sphingobacteriales</taxon>
        <taxon>Sphingobacteriaceae</taxon>
        <taxon>Pedobacter</taxon>
    </lineage>
</organism>
<accession>A0A1W2C5Z3</accession>
<feature type="transmembrane region" description="Helical" evidence="6">
    <location>
        <begin position="107"/>
        <end position="129"/>
    </location>
</feature>
<dbReference type="RefSeq" id="WP_084288930.1">
    <property type="nucleotide sequence ID" value="NZ_FWYB01000003.1"/>
</dbReference>
<dbReference type="PANTHER" id="PTHR30250">
    <property type="entry name" value="PST FAMILY PREDICTED COLANIC ACID TRANSPORTER"/>
    <property type="match status" value="1"/>
</dbReference>
<feature type="transmembrane region" description="Helical" evidence="6">
    <location>
        <begin position="411"/>
        <end position="429"/>
    </location>
</feature>
<reference evidence="7 8" key="1">
    <citation type="submission" date="2017-04" db="EMBL/GenBank/DDBJ databases">
        <authorList>
            <person name="Afonso C.L."/>
            <person name="Miller P.J."/>
            <person name="Scott M.A."/>
            <person name="Spackman E."/>
            <person name="Goraichik I."/>
            <person name="Dimitrov K.M."/>
            <person name="Suarez D.L."/>
            <person name="Swayne D.E."/>
        </authorList>
    </citation>
    <scope>NUCLEOTIDE SEQUENCE [LARGE SCALE GENOMIC DNA]</scope>
    <source>
        <strain evidence="7 8">DSM 19625</strain>
    </source>
</reference>
<evidence type="ECO:0000313" key="8">
    <source>
        <dbReference type="Proteomes" id="UP000192678"/>
    </source>
</evidence>
<evidence type="ECO:0000256" key="2">
    <source>
        <dbReference type="ARBA" id="ARBA00022475"/>
    </source>
</evidence>
<dbReference type="STRING" id="475255.SAMN04488101_103137"/>
<evidence type="ECO:0000256" key="4">
    <source>
        <dbReference type="ARBA" id="ARBA00022989"/>
    </source>
</evidence>
<dbReference type="GO" id="GO:0005886">
    <property type="term" value="C:plasma membrane"/>
    <property type="evidence" value="ECO:0007669"/>
    <property type="project" value="UniProtKB-SubCell"/>
</dbReference>
<evidence type="ECO:0000256" key="6">
    <source>
        <dbReference type="SAM" id="Phobius"/>
    </source>
</evidence>
<keyword evidence="8" id="KW-1185">Reference proteome</keyword>
<protein>
    <submittedName>
        <fullName evidence="7">Membrane protein involved in the export of O-antigen and teichoic acid</fullName>
    </submittedName>
</protein>
<dbReference type="Proteomes" id="UP000192678">
    <property type="component" value="Unassembled WGS sequence"/>
</dbReference>
<evidence type="ECO:0000256" key="3">
    <source>
        <dbReference type="ARBA" id="ARBA00022692"/>
    </source>
</evidence>
<evidence type="ECO:0000313" key="7">
    <source>
        <dbReference type="EMBL" id="SMC80292.1"/>
    </source>
</evidence>
<gene>
    <name evidence="7" type="ORF">SAMN04488101_103137</name>
</gene>
<dbReference type="InterPro" id="IPR050833">
    <property type="entry name" value="Poly_Biosynth_Transport"/>
</dbReference>
<name>A0A1W2C5Z3_9SPHI</name>
<feature type="transmembrane region" description="Helical" evidence="6">
    <location>
        <begin position="7"/>
        <end position="28"/>
    </location>
</feature>
<feature type="transmembrane region" description="Helical" evidence="6">
    <location>
        <begin position="288"/>
        <end position="312"/>
    </location>
</feature>
<feature type="transmembrane region" description="Helical" evidence="6">
    <location>
        <begin position="40"/>
        <end position="61"/>
    </location>
</feature>
<feature type="transmembrane region" description="Helical" evidence="6">
    <location>
        <begin position="210"/>
        <end position="229"/>
    </location>
</feature>
<feature type="transmembrane region" description="Helical" evidence="6">
    <location>
        <begin position="357"/>
        <end position="373"/>
    </location>
</feature>
<feature type="transmembrane region" description="Helical" evidence="6">
    <location>
        <begin position="73"/>
        <end position="95"/>
    </location>
</feature>
<evidence type="ECO:0000256" key="1">
    <source>
        <dbReference type="ARBA" id="ARBA00004651"/>
    </source>
</evidence>
<keyword evidence="5 6" id="KW-0472">Membrane</keyword>
<comment type="subcellular location">
    <subcellularLocation>
        <location evidence="1">Cell membrane</location>
        <topology evidence="1">Multi-pass membrane protein</topology>
    </subcellularLocation>
</comment>
<dbReference type="PANTHER" id="PTHR30250:SF11">
    <property type="entry name" value="O-ANTIGEN TRANSPORTER-RELATED"/>
    <property type="match status" value="1"/>
</dbReference>
<feature type="transmembrane region" description="Helical" evidence="6">
    <location>
        <begin position="167"/>
        <end position="189"/>
    </location>
</feature>
<proteinExistence type="predicted"/>
<sequence length="430" mass="48909">MIRKRVFQYGAALVFTRGISFLFTLLIIRSLPIGDIGTYYFLIGISAVLEVFITWGSPVSIQTQSGKSEHSNMAFSAALLGAGLCFFSLILFFFFQALHLIHDSLSPIAVIFVVSSTLVNSFTSIALAYYRSMLNVKNDIYILLAKELAKFVILLVIKSVFDLSLQSILVLLICINVLTILSILIDLQIRKNKKELTIKKDISFLMKQGRLLMPTFFVYSFPFILIRIFGYTHFGKEATGLLNICLLTNAGFQLYASSWGMAVKPIIGHFNNLEDRSAIFKVWKETNWVYLSGCIVLYIVCFVCYKQVLGLFKLDADVASVRHLYFIILLYNLVYSIGAINNSFLQMLKLTGYELKGMRLGLLFYPLIIWYCFDKDIQTLAWAVVLLELFKLSVQEFVLYRRCELKPRYQLSISAVVILITGTITLICVF</sequence>
<dbReference type="EMBL" id="FWYB01000003">
    <property type="protein sequence ID" value="SMC80292.1"/>
    <property type="molecule type" value="Genomic_DNA"/>
</dbReference>
<dbReference type="AlphaFoldDB" id="A0A1W2C5Z3"/>
<feature type="transmembrane region" description="Helical" evidence="6">
    <location>
        <begin position="141"/>
        <end position="161"/>
    </location>
</feature>
<keyword evidence="3 6" id="KW-0812">Transmembrane</keyword>
<feature type="transmembrane region" description="Helical" evidence="6">
    <location>
        <begin position="324"/>
        <end position="345"/>
    </location>
</feature>
<keyword evidence="2" id="KW-1003">Cell membrane</keyword>